<dbReference type="RefSeq" id="WP_386416705.1">
    <property type="nucleotide sequence ID" value="NZ_JBHSZO010000030.1"/>
</dbReference>
<evidence type="ECO:0000256" key="1">
    <source>
        <dbReference type="SAM" id="Phobius"/>
    </source>
</evidence>
<keyword evidence="1" id="KW-1133">Transmembrane helix</keyword>
<protein>
    <submittedName>
        <fullName evidence="3">YiaA/YiaB family inner membrane protein</fullName>
    </submittedName>
</protein>
<dbReference type="Pfam" id="PF05360">
    <property type="entry name" value="YiaAB"/>
    <property type="match status" value="1"/>
</dbReference>
<evidence type="ECO:0000313" key="4">
    <source>
        <dbReference type="Proteomes" id="UP001596413"/>
    </source>
</evidence>
<dbReference type="InterPro" id="IPR008024">
    <property type="entry name" value="YiaAB"/>
</dbReference>
<organism evidence="3 4">
    <name type="scientific">Streptomyces polyrhachis</name>
    <dbReference type="NCBI Taxonomy" id="1282885"/>
    <lineage>
        <taxon>Bacteria</taxon>
        <taxon>Bacillati</taxon>
        <taxon>Actinomycetota</taxon>
        <taxon>Actinomycetes</taxon>
        <taxon>Kitasatosporales</taxon>
        <taxon>Streptomycetaceae</taxon>
        <taxon>Streptomyces</taxon>
    </lineage>
</organism>
<evidence type="ECO:0000313" key="3">
    <source>
        <dbReference type="EMBL" id="MFC7220186.1"/>
    </source>
</evidence>
<keyword evidence="1" id="KW-0812">Transmembrane</keyword>
<dbReference type="PANTHER" id="PTHR37290:SF1">
    <property type="entry name" value="INNER MEMBRANE PROTEIN YIAA"/>
    <property type="match status" value="1"/>
</dbReference>
<dbReference type="PANTHER" id="PTHR37290">
    <property type="entry name" value="INNER MEMBRANE PROTEIN YIAA-RELATED"/>
    <property type="match status" value="1"/>
</dbReference>
<comment type="caution">
    <text evidence="3">The sequence shown here is derived from an EMBL/GenBank/DDBJ whole genome shotgun (WGS) entry which is preliminary data.</text>
</comment>
<sequence>MTPPMNRPPSSAFMFQAAAAFAVALLGTAYGIAKLPLEAEARGFLALGLAFVTSSAFTLAKAIRDRQETEQVTSRVDKARLDKLISEHDPFDVKNL</sequence>
<name>A0ABW2GKK1_9ACTN</name>
<evidence type="ECO:0000259" key="2">
    <source>
        <dbReference type="Pfam" id="PF05360"/>
    </source>
</evidence>
<accession>A0ABW2GKK1</accession>
<feature type="transmembrane region" description="Helical" evidence="1">
    <location>
        <begin position="41"/>
        <end position="60"/>
    </location>
</feature>
<keyword evidence="1" id="KW-0472">Membrane</keyword>
<feature type="domain" description="YiaAB two helix" evidence="2">
    <location>
        <begin position="13"/>
        <end position="65"/>
    </location>
</feature>
<dbReference type="InterPro" id="IPR038972">
    <property type="entry name" value="YiaA-like"/>
</dbReference>
<proteinExistence type="predicted"/>
<gene>
    <name evidence="3" type="ORF">ACFQLX_18755</name>
</gene>
<dbReference type="EMBL" id="JBHSZO010000030">
    <property type="protein sequence ID" value="MFC7220186.1"/>
    <property type="molecule type" value="Genomic_DNA"/>
</dbReference>
<reference evidence="4" key="1">
    <citation type="journal article" date="2019" name="Int. J. Syst. Evol. Microbiol.">
        <title>The Global Catalogue of Microorganisms (GCM) 10K type strain sequencing project: providing services to taxonomists for standard genome sequencing and annotation.</title>
        <authorList>
            <consortium name="The Broad Institute Genomics Platform"/>
            <consortium name="The Broad Institute Genome Sequencing Center for Infectious Disease"/>
            <person name="Wu L."/>
            <person name="Ma J."/>
        </authorList>
    </citation>
    <scope>NUCLEOTIDE SEQUENCE [LARGE SCALE GENOMIC DNA]</scope>
    <source>
        <strain evidence="4">CGMCC 1.13681</strain>
    </source>
</reference>
<keyword evidence="4" id="KW-1185">Reference proteome</keyword>
<dbReference type="Proteomes" id="UP001596413">
    <property type="component" value="Unassembled WGS sequence"/>
</dbReference>